<feature type="non-terminal residue" evidence="2">
    <location>
        <position position="236"/>
    </location>
</feature>
<evidence type="ECO:0000256" key="1">
    <source>
        <dbReference type="SAM" id="MobiDB-lite"/>
    </source>
</evidence>
<evidence type="ECO:0000313" key="3">
    <source>
        <dbReference type="Proteomes" id="UP001341840"/>
    </source>
</evidence>
<gene>
    <name evidence="2" type="ORF">PIB30_103630</name>
</gene>
<organism evidence="2 3">
    <name type="scientific">Stylosanthes scabra</name>
    <dbReference type="NCBI Taxonomy" id="79078"/>
    <lineage>
        <taxon>Eukaryota</taxon>
        <taxon>Viridiplantae</taxon>
        <taxon>Streptophyta</taxon>
        <taxon>Embryophyta</taxon>
        <taxon>Tracheophyta</taxon>
        <taxon>Spermatophyta</taxon>
        <taxon>Magnoliopsida</taxon>
        <taxon>eudicotyledons</taxon>
        <taxon>Gunneridae</taxon>
        <taxon>Pentapetalae</taxon>
        <taxon>rosids</taxon>
        <taxon>fabids</taxon>
        <taxon>Fabales</taxon>
        <taxon>Fabaceae</taxon>
        <taxon>Papilionoideae</taxon>
        <taxon>50 kb inversion clade</taxon>
        <taxon>dalbergioids sensu lato</taxon>
        <taxon>Dalbergieae</taxon>
        <taxon>Pterocarpus clade</taxon>
        <taxon>Stylosanthes</taxon>
    </lineage>
</organism>
<feature type="region of interest" description="Disordered" evidence="1">
    <location>
        <begin position="78"/>
        <end position="99"/>
    </location>
</feature>
<reference evidence="2 3" key="1">
    <citation type="journal article" date="2023" name="Plants (Basel)">
        <title>Bridging the Gap: Combining Genomics and Transcriptomics Approaches to Understand Stylosanthes scabra, an Orphan Legume from the Brazilian Caatinga.</title>
        <authorList>
            <person name="Ferreira-Neto J.R.C."/>
            <person name="da Silva M.D."/>
            <person name="Binneck E."/>
            <person name="de Melo N.F."/>
            <person name="da Silva R.H."/>
            <person name="de Melo A.L.T.M."/>
            <person name="Pandolfi V."/>
            <person name="Bustamante F.O."/>
            <person name="Brasileiro-Vidal A.C."/>
            <person name="Benko-Iseppon A.M."/>
        </authorList>
    </citation>
    <scope>NUCLEOTIDE SEQUENCE [LARGE SCALE GENOMIC DNA]</scope>
    <source>
        <tissue evidence="2">Leaves</tissue>
    </source>
</reference>
<name>A0ABU6Y0F5_9FABA</name>
<sequence>MGLQAQCPDGSIEHHKARLVAKGFIGTELCISLVYVDDIIVTGDCIFEISAIKQTLDTHFKIKDLGVSLQEMRSLPAELPADFEPPPTPCTPPRDRRRPVPASRRLVLATLTHTLVSLPPPLTALSYVVPPVPPPSSPQGSSKFVVLSRLLPLNQRILSKSSRLVANSCSPRRRFISASLPVHLCSFFVEARASVSPIFNARVLVSSFFVLQGKGFGSPFFSPTSLPVPVLEKLFK</sequence>
<keyword evidence="3" id="KW-1185">Reference proteome</keyword>
<evidence type="ECO:0008006" key="4">
    <source>
        <dbReference type="Google" id="ProtNLM"/>
    </source>
</evidence>
<dbReference type="Proteomes" id="UP001341840">
    <property type="component" value="Unassembled WGS sequence"/>
</dbReference>
<protein>
    <recommendedName>
        <fullName evidence="4">Reverse transcriptase Ty1/copia-type domain-containing protein</fullName>
    </recommendedName>
</protein>
<proteinExistence type="predicted"/>
<feature type="compositionally biased region" description="Pro residues" evidence="1">
    <location>
        <begin position="83"/>
        <end position="92"/>
    </location>
</feature>
<comment type="caution">
    <text evidence="2">The sequence shown here is derived from an EMBL/GenBank/DDBJ whole genome shotgun (WGS) entry which is preliminary data.</text>
</comment>
<evidence type="ECO:0000313" key="2">
    <source>
        <dbReference type="EMBL" id="MED6202268.1"/>
    </source>
</evidence>
<accession>A0ABU6Y0F5</accession>
<dbReference type="EMBL" id="JASCZI010214855">
    <property type="protein sequence ID" value="MED6202268.1"/>
    <property type="molecule type" value="Genomic_DNA"/>
</dbReference>